<evidence type="ECO:0000313" key="6">
    <source>
        <dbReference type="Proteomes" id="UP001278571"/>
    </source>
</evidence>
<evidence type="ECO:0000256" key="3">
    <source>
        <dbReference type="RuleBase" id="RU000461"/>
    </source>
</evidence>
<dbReference type="PANTHER" id="PTHR24305:SF166">
    <property type="entry name" value="CYTOCHROME P450 12A4, MITOCHONDRIAL-RELATED"/>
    <property type="match status" value="1"/>
</dbReference>
<dbReference type="Pfam" id="PF00067">
    <property type="entry name" value="p450"/>
    <property type="match status" value="1"/>
</dbReference>
<feature type="region of interest" description="Disordered" evidence="4">
    <location>
        <begin position="436"/>
        <end position="462"/>
    </location>
</feature>
<feature type="compositionally biased region" description="Basic and acidic residues" evidence="4">
    <location>
        <begin position="441"/>
        <end position="450"/>
    </location>
</feature>
<dbReference type="Proteomes" id="UP001278571">
    <property type="component" value="Unassembled WGS sequence"/>
</dbReference>
<dbReference type="PRINTS" id="PR00463">
    <property type="entry name" value="EP450I"/>
</dbReference>
<evidence type="ECO:0000256" key="1">
    <source>
        <dbReference type="ARBA" id="ARBA00001971"/>
    </source>
</evidence>
<keyword evidence="3" id="KW-0349">Heme</keyword>
<evidence type="ECO:0000313" key="5">
    <source>
        <dbReference type="EMBL" id="MDX2295508.1"/>
    </source>
</evidence>
<keyword evidence="6" id="KW-1185">Reference proteome</keyword>
<keyword evidence="3" id="KW-0408">Iron</keyword>
<evidence type="ECO:0000256" key="2">
    <source>
        <dbReference type="ARBA" id="ARBA00010617"/>
    </source>
</evidence>
<gene>
    <name evidence="5" type="ORF">R2363_25475</name>
</gene>
<dbReference type="InterPro" id="IPR036396">
    <property type="entry name" value="Cyt_P450_sf"/>
</dbReference>
<keyword evidence="3" id="KW-0479">Metal-binding</keyword>
<dbReference type="PANTHER" id="PTHR24305">
    <property type="entry name" value="CYTOCHROME P450"/>
    <property type="match status" value="1"/>
</dbReference>
<dbReference type="RefSeq" id="WP_319011706.1">
    <property type="nucleotide sequence ID" value="NZ_JAWJZF010000441.1"/>
</dbReference>
<name>A0ABU4KCK4_9ACTN</name>
<dbReference type="PROSITE" id="PS00086">
    <property type="entry name" value="CYTOCHROME_P450"/>
    <property type="match status" value="1"/>
</dbReference>
<comment type="caution">
    <text evidence="5">The sequence shown here is derived from an EMBL/GenBank/DDBJ whole genome shotgun (WGS) entry which is preliminary data.</text>
</comment>
<keyword evidence="3" id="KW-0503">Monooxygenase</keyword>
<dbReference type="PRINTS" id="PR00385">
    <property type="entry name" value="P450"/>
</dbReference>
<organism evidence="5 6">
    <name type="scientific">Streptomyces roseolus</name>
    <dbReference type="NCBI Taxonomy" id="67358"/>
    <lineage>
        <taxon>Bacteria</taxon>
        <taxon>Bacillati</taxon>
        <taxon>Actinomycetota</taxon>
        <taxon>Actinomycetes</taxon>
        <taxon>Kitasatosporales</taxon>
        <taxon>Streptomycetaceae</taxon>
        <taxon>Streptomyces</taxon>
    </lineage>
</organism>
<comment type="cofactor">
    <cofactor evidence="1">
        <name>heme</name>
        <dbReference type="ChEBI" id="CHEBI:30413"/>
    </cofactor>
</comment>
<dbReference type="InterPro" id="IPR050121">
    <property type="entry name" value="Cytochrome_P450_monoxygenase"/>
</dbReference>
<evidence type="ECO:0000256" key="4">
    <source>
        <dbReference type="SAM" id="MobiDB-lite"/>
    </source>
</evidence>
<dbReference type="CDD" id="cd11049">
    <property type="entry name" value="CYP170A1-like"/>
    <property type="match status" value="1"/>
</dbReference>
<keyword evidence="3" id="KW-0560">Oxidoreductase</keyword>
<dbReference type="Gene3D" id="1.10.630.10">
    <property type="entry name" value="Cytochrome P450"/>
    <property type="match status" value="1"/>
</dbReference>
<sequence length="462" mass="51937">MPELPVIRRAPRSLPIAGHALPLLVQPLEFLKSLPALGDLVRVGMGPSDAYVPCDPALFRQILKDTRLYDKGGLFYDRGREAVGNGLVTSRWADHRRQRPLMQPSFDHRHIGHYAELMADETDAMMRSWRSGEIVDIDQAMARLTLRITTRSLFSVPADHTFVTQVEKWLPILMDGFFLRMFVPARLLPLVPTKTNRQYPRAIAEMRKLTEEIIDEVRRKKDEDPGLLASLMNARDETTGEPLGTQELFDQVLILLIAGSETTATALAFTFQLLGTHPEIAARLREEVDGALGGRTPRFEDLSGLTFTRQVLMESLRLYPPAWMFTRATSTACELGGHTFPEGTTFLLSPYVLHHDPALFPRPESFDPDRWRPGAMSDVARRSVVPFGAGGRKCIGDQFAISEAMLAIAAIAGRWDLTPVRDRPLRPIARATLKTGPLPMRLRERPHEPVRSATTNDLRDQR</sequence>
<dbReference type="InterPro" id="IPR001128">
    <property type="entry name" value="Cyt_P450"/>
</dbReference>
<dbReference type="InterPro" id="IPR017972">
    <property type="entry name" value="Cyt_P450_CS"/>
</dbReference>
<accession>A0ABU4KCK4</accession>
<dbReference type="EMBL" id="JAWJZF010000441">
    <property type="protein sequence ID" value="MDX2295508.1"/>
    <property type="molecule type" value="Genomic_DNA"/>
</dbReference>
<protein>
    <submittedName>
        <fullName evidence="5">Cytochrome P450</fullName>
    </submittedName>
</protein>
<dbReference type="SUPFAM" id="SSF48264">
    <property type="entry name" value="Cytochrome P450"/>
    <property type="match status" value="1"/>
</dbReference>
<comment type="similarity">
    <text evidence="2 3">Belongs to the cytochrome P450 family.</text>
</comment>
<reference evidence="5 6" key="1">
    <citation type="submission" date="2023-10" db="EMBL/GenBank/DDBJ databases">
        <authorList>
            <person name="Wang X.X."/>
        </authorList>
    </citation>
    <scope>NUCLEOTIDE SEQUENCE [LARGE SCALE GENOMIC DNA]</scope>
    <source>
        <strain evidence="5 6">NBRC 12816</strain>
    </source>
</reference>
<dbReference type="InterPro" id="IPR002401">
    <property type="entry name" value="Cyt_P450_E_grp-I"/>
</dbReference>
<proteinExistence type="inferred from homology"/>